<dbReference type="PROSITE" id="PS51257">
    <property type="entry name" value="PROKAR_LIPOPROTEIN"/>
    <property type="match status" value="1"/>
</dbReference>
<dbReference type="GO" id="GO:0009055">
    <property type="term" value="F:electron transfer activity"/>
    <property type="evidence" value="ECO:0007669"/>
    <property type="project" value="InterPro"/>
</dbReference>
<dbReference type="EMBL" id="JACHTE010000002">
    <property type="protein sequence ID" value="MBB1087622.1"/>
    <property type="molecule type" value="Genomic_DNA"/>
</dbReference>
<dbReference type="InterPro" id="IPR009056">
    <property type="entry name" value="Cyt_c-like_dom"/>
</dbReference>
<dbReference type="GO" id="GO:0046872">
    <property type="term" value="F:metal ion binding"/>
    <property type="evidence" value="ECO:0007669"/>
    <property type="project" value="UniProtKB-KW"/>
</dbReference>
<protein>
    <submittedName>
        <fullName evidence="10">Cytochrome c</fullName>
    </submittedName>
</protein>
<dbReference type="GO" id="GO:0020037">
    <property type="term" value="F:heme binding"/>
    <property type="evidence" value="ECO:0007669"/>
    <property type="project" value="InterPro"/>
</dbReference>
<dbReference type="SUPFAM" id="SSF46626">
    <property type="entry name" value="Cytochrome c"/>
    <property type="match status" value="1"/>
</dbReference>
<keyword evidence="4" id="KW-0249">Electron transport</keyword>
<feature type="region of interest" description="Disordered" evidence="7">
    <location>
        <begin position="29"/>
        <end position="59"/>
    </location>
</feature>
<keyword evidence="8" id="KW-0732">Signal</keyword>
<evidence type="ECO:0000259" key="9">
    <source>
        <dbReference type="PROSITE" id="PS51007"/>
    </source>
</evidence>
<keyword evidence="11" id="KW-1185">Reference proteome</keyword>
<dbReference type="InterPro" id="IPR050597">
    <property type="entry name" value="Cytochrome_c_Oxidase_Subunit"/>
</dbReference>
<dbReference type="Pfam" id="PF00034">
    <property type="entry name" value="Cytochrom_C"/>
    <property type="match status" value="1"/>
</dbReference>
<evidence type="ECO:0000256" key="6">
    <source>
        <dbReference type="PROSITE-ProRule" id="PRU00433"/>
    </source>
</evidence>
<evidence type="ECO:0000256" key="1">
    <source>
        <dbReference type="ARBA" id="ARBA00022448"/>
    </source>
</evidence>
<keyword evidence="1" id="KW-0813">Transport</keyword>
<dbReference type="PROSITE" id="PS51007">
    <property type="entry name" value="CYTC"/>
    <property type="match status" value="1"/>
</dbReference>
<dbReference type="Gene3D" id="1.10.760.10">
    <property type="entry name" value="Cytochrome c-like domain"/>
    <property type="match status" value="1"/>
</dbReference>
<evidence type="ECO:0000256" key="3">
    <source>
        <dbReference type="ARBA" id="ARBA00022723"/>
    </source>
</evidence>
<dbReference type="AlphaFoldDB" id="A0A7W3U2A3"/>
<name>A0A7W3U2A3_9GAMM</name>
<feature type="compositionally biased region" description="Basic and acidic residues" evidence="7">
    <location>
        <begin position="30"/>
        <end position="40"/>
    </location>
</feature>
<evidence type="ECO:0000256" key="7">
    <source>
        <dbReference type="SAM" id="MobiDB-lite"/>
    </source>
</evidence>
<reference evidence="10 11" key="1">
    <citation type="submission" date="2020-07" db="EMBL/GenBank/DDBJ databases">
        <authorList>
            <person name="Xu S."/>
            <person name="Li A."/>
        </authorList>
    </citation>
    <scope>NUCLEOTIDE SEQUENCE [LARGE SCALE GENOMIC DNA]</scope>
    <source>
        <strain evidence="10 11">SG-8</strain>
    </source>
</reference>
<dbReference type="InterPro" id="IPR036909">
    <property type="entry name" value="Cyt_c-like_dom_sf"/>
</dbReference>
<evidence type="ECO:0000313" key="11">
    <source>
        <dbReference type="Proteomes" id="UP000552587"/>
    </source>
</evidence>
<keyword evidence="5 6" id="KW-0408">Iron</keyword>
<sequence>MTIKNHAIAPALIALLAALALAACSGGGEGHGEDAGHEAPAHTSSSAGLPNGNVGAGETLASTKGEATGQSCVDCHGSEGNAPIDATYPKLGGQYADYLGHALQAYRSGDRDHALMSSQAKGLTDQQIADLAAYFASRESQLRDLHNVH</sequence>
<feature type="signal peptide" evidence="8">
    <location>
        <begin position="1"/>
        <end position="22"/>
    </location>
</feature>
<feature type="chain" id="PRO_5030976288" evidence="8">
    <location>
        <begin position="23"/>
        <end position="149"/>
    </location>
</feature>
<comment type="caution">
    <text evidence="10">The sequence shown here is derived from an EMBL/GenBank/DDBJ whole genome shotgun (WGS) entry which is preliminary data.</text>
</comment>
<keyword evidence="2 6" id="KW-0349">Heme</keyword>
<keyword evidence="3 6" id="KW-0479">Metal-binding</keyword>
<organism evidence="10 11">
    <name type="scientific">Marilutibacter penaei</name>
    <dbReference type="NCBI Taxonomy" id="2759900"/>
    <lineage>
        <taxon>Bacteria</taxon>
        <taxon>Pseudomonadati</taxon>
        <taxon>Pseudomonadota</taxon>
        <taxon>Gammaproteobacteria</taxon>
        <taxon>Lysobacterales</taxon>
        <taxon>Lysobacteraceae</taxon>
        <taxon>Marilutibacter</taxon>
    </lineage>
</organism>
<evidence type="ECO:0000256" key="4">
    <source>
        <dbReference type="ARBA" id="ARBA00022982"/>
    </source>
</evidence>
<evidence type="ECO:0000256" key="2">
    <source>
        <dbReference type="ARBA" id="ARBA00022617"/>
    </source>
</evidence>
<dbReference type="PANTHER" id="PTHR33751:SF9">
    <property type="entry name" value="CYTOCHROME C4"/>
    <property type="match status" value="1"/>
</dbReference>
<gene>
    <name evidence="10" type="ORF">H4F99_03865</name>
</gene>
<evidence type="ECO:0000313" key="10">
    <source>
        <dbReference type="EMBL" id="MBB1087622.1"/>
    </source>
</evidence>
<feature type="domain" description="Cytochrome c" evidence="9">
    <location>
        <begin position="52"/>
        <end position="139"/>
    </location>
</feature>
<evidence type="ECO:0000256" key="5">
    <source>
        <dbReference type="ARBA" id="ARBA00023004"/>
    </source>
</evidence>
<dbReference type="PANTHER" id="PTHR33751">
    <property type="entry name" value="CBB3-TYPE CYTOCHROME C OXIDASE SUBUNIT FIXP"/>
    <property type="match status" value="1"/>
</dbReference>
<proteinExistence type="predicted"/>
<accession>A0A7W3U2A3</accession>
<evidence type="ECO:0000256" key="8">
    <source>
        <dbReference type="SAM" id="SignalP"/>
    </source>
</evidence>
<dbReference type="Proteomes" id="UP000552587">
    <property type="component" value="Unassembled WGS sequence"/>
</dbReference>